<dbReference type="RefSeq" id="WP_161814554.1">
    <property type="nucleotide sequence ID" value="NZ_BLJN01000005.1"/>
</dbReference>
<name>A0A829YHY8_9GAMM</name>
<proteinExistence type="predicted"/>
<sequence>MKIDWVAEGFSAMRDCGEDISIVYGRVNKAARAEPEWIELPHDKFDGIGGFAHVLRERGCRVDELPALQGDGLTFSRSVRGLVAVSPALKVRTQRWRNFDCTRNATFRPVGQRVAWKLLTERETASIVAAAKATGVTVNTLLLFHLDRAVSMQLTPEAANRLWMIPVNLRGGLRREHPETFLKMSFFPVEMQGRPSVGQLQAQLTSLKDRHCHWGSWAALHLGKLIGAAGIRRELRNRDKQNNGWTGLFSNLGVWNVPGAGHWIFGPAVSRAQPIGAGCVTLNRCMALTVQLHEALSDDPQATYDLLDAWTEPFIQATPASLDPTSLDRVGLDRPIESVSA</sequence>
<evidence type="ECO:0000313" key="2">
    <source>
        <dbReference type="Proteomes" id="UP000445000"/>
    </source>
</evidence>
<organism evidence="1 2">
    <name type="scientific">Steroidobacter agaridevorans</name>
    <dbReference type="NCBI Taxonomy" id="2695856"/>
    <lineage>
        <taxon>Bacteria</taxon>
        <taxon>Pseudomonadati</taxon>
        <taxon>Pseudomonadota</taxon>
        <taxon>Gammaproteobacteria</taxon>
        <taxon>Steroidobacterales</taxon>
        <taxon>Steroidobacteraceae</taxon>
        <taxon>Steroidobacter</taxon>
    </lineage>
</organism>
<gene>
    <name evidence="1" type="ORF">GCM10011487_49240</name>
</gene>
<keyword evidence="2" id="KW-1185">Reference proteome</keyword>
<dbReference type="Proteomes" id="UP000445000">
    <property type="component" value="Unassembled WGS sequence"/>
</dbReference>
<accession>A0A829YHY8</accession>
<evidence type="ECO:0000313" key="1">
    <source>
        <dbReference type="EMBL" id="GFE82924.1"/>
    </source>
</evidence>
<dbReference type="EMBL" id="BLJN01000005">
    <property type="protein sequence ID" value="GFE82924.1"/>
    <property type="molecule type" value="Genomic_DNA"/>
</dbReference>
<dbReference type="AlphaFoldDB" id="A0A829YHY8"/>
<reference evidence="2" key="1">
    <citation type="submission" date="2020-01" db="EMBL/GenBank/DDBJ databases">
        <title>'Steroidobacter agaridevorans' sp. nov., agar-degrading bacteria isolated from rhizosphere soils.</title>
        <authorList>
            <person name="Ikenaga M."/>
            <person name="Kataoka M."/>
            <person name="Murouchi A."/>
            <person name="Katsuragi S."/>
            <person name="Sakai M."/>
        </authorList>
    </citation>
    <scope>NUCLEOTIDE SEQUENCE [LARGE SCALE GENOMIC DNA]</scope>
    <source>
        <strain evidence="2">YU21-B</strain>
    </source>
</reference>
<comment type="caution">
    <text evidence="1">The sequence shown here is derived from an EMBL/GenBank/DDBJ whole genome shotgun (WGS) entry which is preliminary data.</text>
</comment>
<dbReference type="Gene3D" id="3.30.559.30">
    <property type="entry name" value="Nonribosomal peptide synthetase, condensation domain"/>
    <property type="match status" value="1"/>
</dbReference>
<protein>
    <submittedName>
        <fullName evidence="1">Uncharacterized protein</fullName>
    </submittedName>
</protein>